<keyword evidence="4" id="KW-0804">Transcription</keyword>
<dbReference type="PANTHER" id="PTHR30126">
    <property type="entry name" value="HTH-TYPE TRANSCRIPTIONAL REGULATOR"/>
    <property type="match status" value="1"/>
</dbReference>
<comment type="similarity">
    <text evidence="1">Belongs to the LysR transcriptional regulatory family.</text>
</comment>
<evidence type="ECO:0000256" key="4">
    <source>
        <dbReference type="ARBA" id="ARBA00023163"/>
    </source>
</evidence>
<dbReference type="GO" id="GO:0003700">
    <property type="term" value="F:DNA-binding transcription factor activity"/>
    <property type="evidence" value="ECO:0007669"/>
    <property type="project" value="InterPro"/>
</dbReference>
<keyword evidence="7" id="KW-1185">Reference proteome</keyword>
<dbReference type="InterPro" id="IPR036390">
    <property type="entry name" value="WH_DNA-bd_sf"/>
</dbReference>
<dbReference type="PANTHER" id="PTHR30126:SF88">
    <property type="entry name" value="TRANSCRIPTIONAL REGULATOR-RELATED"/>
    <property type="match status" value="1"/>
</dbReference>
<evidence type="ECO:0000259" key="5">
    <source>
        <dbReference type="PROSITE" id="PS50931"/>
    </source>
</evidence>
<dbReference type="EMBL" id="CP062941">
    <property type="protein sequence ID" value="QOL49873.1"/>
    <property type="molecule type" value="Genomic_DNA"/>
</dbReference>
<dbReference type="PROSITE" id="PS50931">
    <property type="entry name" value="HTH_LYSR"/>
    <property type="match status" value="1"/>
</dbReference>
<evidence type="ECO:0000256" key="3">
    <source>
        <dbReference type="ARBA" id="ARBA00023125"/>
    </source>
</evidence>
<evidence type="ECO:0000256" key="1">
    <source>
        <dbReference type="ARBA" id="ARBA00009437"/>
    </source>
</evidence>
<dbReference type="Gene3D" id="3.40.190.290">
    <property type="match status" value="1"/>
</dbReference>
<dbReference type="GO" id="GO:0000976">
    <property type="term" value="F:transcription cis-regulatory region binding"/>
    <property type="evidence" value="ECO:0007669"/>
    <property type="project" value="TreeGrafter"/>
</dbReference>
<dbReference type="SUPFAM" id="SSF46785">
    <property type="entry name" value="Winged helix' DNA-binding domain"/>
    <property type="match status" value="1"/>
</dbReference>
<dbReference type="PRINTS" id="PR00039">
    <property type="entry name" value="HTHLYSR"/>
</dbReference>
<protein>
    <submittedName>
        <fullName evidence="6">LysR family transcriptional regulator</fullName>
    </submittedName>
</protein>
<dbReference type="Gene3D" id="1.10.10.10">
    <property type="entry name" value="Winged helix-like DNA-binding domain superfamily/Winged helix DNA-binding domain"/>
    <property type="match status" value="1"/>
</dbReference>
<dbReference type="InterPro" id="IPR036388">
    <property type="entry name" value="WH-like_DNA-bd_sf"/>
</dbReference>
<feature type="domain" description="HTH lysR-type" evidence="5">
    <location>
        <begin position="36"/>
        <end position="93"/>
    </location>
</feature>
<accession>A0A7L9U483</accession>
<dbReference type="AlphaFoldDB" id="A0A7L9U483"/>
<reference evidence="6 7" key="1">
    <citation type="submission" date="2020-10" db="EMBL/GenBank/DDBJ databases">
        <title>Genome sequencing of Massilia sp. LPB0304.</title>
        <authorList>
            <person name="Kim J."/>
        </authorList>
    </citation>
    <scope>NUCLEOTIDE SEQUENCE [LARGE SCALE GENOMIC DNA]</scope>
    <source>
        <strain evidence="6 7">LPB0304</strain>
    </source>
</reference>
<evidence type="ECO:0000313" key="7">
    <source>
        <dbReference type="Proteomes" id="UP000593875"/>
    </source>
</evidence>
<dbReference type="Pfam" id="PF00126">
    <property type="entry name" value="HTH_1"/>
    <property type="match status" value="1"/>
</dbReference>
<name>A0A7L9U483_9BURK</name>
<evidence type="ECO:0000313" key="6">
    <source>
        <dbReference type="EMBL" id="QOL49873.1"/>
    </source>
</evidence>
<dbReference type="KEGG" id="mlir:LPB04_00620"/>
<organism evidence="6 7">
    <name type="scientific">Massilia litorea</name>
    <dbReference type="NCBI Taxonomy" id="2769491"/>
    <lineage>
        <taxon>Bacteria</taxon>
        <taxon>Pseudomonadati</taxon>
        <taxon>Pseudomonadota</taxon>
        <taxon>Betaproteobacteria</taxon>
        <taxon>Burkholderiales</taxon>
        <taxon>Oxalobacteraceae</taxon>
        <taxon>Telluria group</taxon>
        <taxon>Massilia</taxon>
    </lineage>
</organism>
<sequence length="329" mass="36447">MTEPMDGSLASGKLLDGEGPSVSVESASLKARNLRISLKQWKMFHAVIDFDGFFGAADSLHVTQSTISHAVAKLQEQLGVPLLALKGRKAQITEEGKILLERSRDLVRNAIELEELAENLRQGWGPEIRLAMDPSFPPHLLTLALRKLSSFPQKIKLSVKEATPHEAKQALHDNTVELAISTQVAFGFAGRELAQIEHVAVAHPENPLFALKRELTVDDLKTQFQIAVSGSDDYVASEGTYRLPRYSRPWNVSSLDRAIAVLRHGFGYAWLPKYQVQQWLDGNYVRILPIVSGSSYKTSLHLIVGRPAVADSVARTFAEALHSCSERFF</sequence>
<gene>
    <name evidence="6" type="ORF">LPB04_00620</name>
</gene>
<keyword evidence="3" id="KW-0238">DNA-binding</keyword>
<dbReference type="InterPro" id="IPR000847">
    <property type="entry name" value="LysR_HTH_N"/>
</dbReference>
<dbReference type="Proteomes" id="UP000593875">
    <property type="component" value="Chromosome"/>
</dbReference>
<dbReference type="InterPro" id="IPR005119">
    <property type="entry name" value="LysR_subst-bd"/>
</dbReference>
<dbReference type="RefSeq" id="WP_193686897.1">
    <property type="nucleotide sequence ID" value="NZ_CP062941.1"/>
</dbReference>
<dbReference type="CDD" id="cd05466">
    <property type="entry name" value="PBP2_LTTR_substrate"/>
    <property type="match status" value="1"/>
</dbReference>
<dbReference type="Pfam" id="PF03466">
    <property type="entry name" value="LysR_substrate"/>
    <property type="match status" value="1"/>
</dbReference>
<evidence type="ECO:0000256" key="2">
    <source>
        <dbReference type="ARBA" id="ARBA00023015"/>
    </source>
</evidence>
<dbReference type="SUPFAM" id="SSF53850">
    <property type="entry name" value="Periplasmic binding protein-like II"/>
    <property type="match status" value="1"/>
</dbReference>
<proteinExistence type="inferred from homology"/>
<keyword evidence="2" id="KW-0805">Transcription regulation</keyword>